<protein>
    <submittedName>
        <fullName evidence="1">Thioredoxin-fold protein</fullName>
    </submittedName>
</protein>
<sequence>MVTTATCGHCQNLHKRWGPLRETIQRLGTVRIKELNLPQMSSRVIEQGYPEDMQRYLGWFPIALLFPGDNWDAVMASREKTLDGAIMNGEVGNPRPLPAVYALDADGLTKWIADTIPTLKGPNKSKSPKDPPMTVPYRGEICGKLILKSRRRRH</sequence>
<proteinExistence type="predicted"/>
<name>A0A481ZA22_9VIRU</name>
<evidence type="ECO:0000313" key="1">
    <source>
        <dbReference type="EMBL" id="QBK91949.1"/>
    </source>
</evidence>
<organism evidence="1">
    <name type="scientific">Pithovirus LCPAC304</name>
    <dbReference type="NCBI Taxonomy" id="2506594"/>
    <lineage>
        <taxon>Viruses</taxon>
        <taxon>Pithoviruses</taxon>
    </lineage>
</organism>
<accession>A0A481ZA22</accession>
<gene>
    <name evidence="1" type="ORF">LCPAC304_02910</name>
</gene>
<reference evidence="1" key="1">
    <citation type="journal article" date="2019" name="MBio">
        <title>Virus Genomes from Deep Sea Sediments Expand the Ocean Megavirome and Support Independent Origins of Viral Gigantism.</title>
        <authorList>
            <person name="Backstrom D."/>
            <person name="Yutin N."/>
            <person name="Jorgensen S.L."/>
            <person name="Dharamshi J."/>
            <person name="Homa F."/>
            <person name="Zaremba-Niedwiedzka K."/>
            <person name="Spang A."/>
            <person name="Wolf Y.I."/>
            <person name="Koonin E.V."/>
            <person name="Ettema T.J."/>
        </authorList>
    </citation>
    <scope>NUCLEOTIDE SEQUENCE</scope>
</reference>
<dbReference type="EMBL" id="MK500566">
    <property type="protein sequence ID" value="QBK91949.1"/>
    <property type="molecule type" value="Genomic_DNA"/>
</dbReference>